<gene>
    <name evidence="1" type="ORF">TWF191_006693</name>
</gene>
<dbReference type="AlphaFoldDB" id="A0A7C8QQ09"/>
<dbReference type="Proteomes" id="UP000483672">
    <property type="component" value="Unassembled WGS sequence"/>
</dbReference>
<accession>A0A7C8QQ09</accession>
<comment type="caution">
    <text evidence="1">The sequence shown here is derived from an EMBL/GenBank/DDBJ whole genome shotgun (WGS) entry which is preliminary data.</text>
</comment>
<organism evidence="1 2">
    <name type="scientific">Orbilia oligospora</name>
    <name type="common">Nematode-trapping fungus</name>
    <name type="synonym">Arthrobotrys oligospora</name>
    <dbReference type="NCBI Taxonomy" id="2813651"/>
    <lineage>
        <taxon>Eukaryota</taxon>
        <taxon>Fungi</taxon>
        <taxon>Dikarya</taxon>
        <taxon>Ascomycota</taxon>
        <taxon>Pezizomycotina</taxon>
        <taxon>Orbiliomycetes</taxon>
        <taxon>Orbiliales</taxon>
        <taxon>Orbiliaceae</taxon>
        <taxon>Orbilia</taxon>
    </lineage>
</organism>
<name>A0A7C8QQ09_ORBOL</name>
<sequence>MGSFRSLCQNAMGMAIGGRKCIPRAENVIETVITLFRVQMRLKQGDRKQYGVHRPCKAIRFCHHEIQFCGFHLDLISLVDCTIWELFRDAKSFGVLAWALGSEK</sequence>
<evidence type="ECO:0000313" key="1">
    <source>
        <dbReference type="EMBL" id="KAF3222612.1"/>
    </source>
</evidence>
<reference evidence="1 2" key="1">
    <citation type="submission" date="2019-06" db="EMBL/GenBank/DDBJ databases">
        <authorList>
            <person name="Palmer J.M."/>
        </authorList>
    </citation>
    <scope>NUCLEOTIDE SEQUENCE [LARGE SCALE GENOMIC DNA]</scope>
    <source>
        <strain evidence="1 2">TWF191</strain>
    </source>
</reference>
<protein>
    <submittedName>
        <fullName evidence="1">Uncharacterized protein</fullName>
    </submittedName>
</protein>
<evidence type="ECO:0000313" key="2">
    <source>
        <dbReference type="Proteomes" id="UP000483672"/>
    </source>
</evidence>
<proteinExistence type="predicted"/>
<dbReference type="EMBL" id="WIPF01000039">
    <property type="protein sequence ID" value="KAF3222612.1"/>
    <property type="molecule type" value="Genomic_DNA"/>
</dbReference>